<dbReference type="Proteomes" id="UP000598426">
    <property type="component" value="Unassembled WGS sequence"/>
</dbReference>
<gene>
    <name evidence="2" type="ORF">IF188_03215</name>
</gene>
<protein>
    <submittedName>
        <fullName evidence="2">DUF559 domain-containing protein</fullName>
    </submittedName>
</protein>
<evidence type="ECO:0000313" key="3">
    <source>
        <dbReference type="Proteomes" id="UP000598426"/>
    </source>
</evidence>
<name>A0ABR8NL98_9MICO</name>
<dbReference type="InterPro" id="IPR011335">
    <property type="entry name" value="Restrct_endonuc-II-like"/>
</dbReference>
<proteinExistence type="predicted"/>
<dbReference type="Gene3D" id="3.40.960.10">
    <property type="entry name" value="VSR Endonuclease"/>
    <property type="match status" value="1"/>
</dbReference>
<evidence type="ECO:0000259" key="1">
    <source>
        <dbReference type="Pfam" id="PF04480"/>
    </source>
</evidence>
<feature type="domain" description="DUF559" evidence="1">
    <location>
        <begin position="213"/>
        <end position="277"/>
    </location>
</feature>
<accession>A0ABR8NL98</accession>
<dbReference type="Pfam" id="PF04480">
    <property type="entry name" value="DUF559"/>
    <property type="match status" value="1"/>
</dbReference>
<evidence type="ECO:0000313" key="2">
    <source>
        <dbReference type="EMBL" id="MBD3940708.1"/>
    </source>
</evidence>
<dbReference type="RefSeq" id="WP_191170364.1">
    <property type="nucleotide sequence ID" value="NZ_JACXZS010000002.1"/>
</dbReference>
<sequence length="281" mass="31189">MTTADRVDDDDFDAFTLQRERILTGVAHWSLNMASSEYFSHVTAAVIWGLPLPGWLLLKGVEPHVSCPGRATRMAGAVGHQIRDDMVTVVDHPDLGVRVTDPATTWAMLAGVLTNLYDVVAIADAVVRTPRIPGPRGRVERPPWGSVADLTAAVQAGRRVGADRLREALPLVRAGATSRPETWTRLVLRDAGLPEPELDVDIYDTKGEFVGCVDLVYRGARIAIEYEGDQHRTDRAQWQRDLEKHERLADLGWRVVRVPSEQVFVSPEILVARVRKLLRVA</sequence>
<dbReference type="EMBL" id="JACXZS010000002">
    <property type="protein sequence ID" value="MBD3940708.1"/>
    <property type="molecule type" value="Genomic_DNA"/>
</dbReference>
<comment type="caution">
    <text evidence="2">The sequence shown here is derived from an EMBL/GenBank/DDBJ whole genome shotgun (WGS) entry which is preliminary data.</text>
</comment>
<keyword evidence="3" id="KW-1185">Reference proteome</keyword>
<organism evidence="2 3">
    <name type="scientific">Microbacterium helvum</name>
    <dbReference type="NCBI Taxonomy" id="2773713"/>
    <lineage>
        <taxon>Bacteria</taxon>
        <taxon>Bacillati</taxon>
        <taxon>Actinomycetota</taxon>
        <taxon>Actinomycetes</taxon>
        <taxon>Micrococcales</taxon>
        <taxon>Microbacteriaceae</taxon>
        <taxon>Microbacterium</taxon>
    </lineage>
</organism>
<reference evidence="2 3" key="1">
    <citation type="submission" date="2020-09" db="EMBL/GenBank/DDBJ databases">
        <title>Isolation and identification of active actinomycetes.</title>
        <authorList>
            <person name="Li X."/>
        </authorList>
    </citation>
    <scope>NUCLEOTIDE SEQUENCE [LARGE SCALE GENOMIC DNA]</scope>
    <source>
        <strain evidence="2 3">NEAU-LLC</strain>
    </source>
</reference>
<dbReference type="SUPFAM" id="SSF52980">
    <property type="entry name" value="Restriction endonuclease-like"/>
    <property type="match status" value="1"/>
</dbReference>
<dbReference type="InterPro" id="IPR007569">
    <property type="entry name" value="DUF559"/>
</dbReference>